<sequence>MKYVNGLGRLPLVEIDETGNTRINIFDESGMVGVMEGNKVNYLLKDHLGSTRVAADEYGEKRGELNYSDFGETTTSGEVGNIRYRYTGEEWDEEVEEYNYLAREYDPATGRFNSPDPAREGFSPYVYVGNNPINFVDSDGKVRVRYLINKKGVSFEMQDRKQIESSVLNIESTVSGLLTNELSSFENEKFKTTSKEVFGSDTPDTLRRVQEGFEIINRYLNENVVTFKPTDRPNAEAYVRKNMDEVIRVNMSNVGPVSLEYTIFHELTHLELKTVDVRLEGVGRATSGYAVPFAQGEFKEKKLFFSKKHTPLDNAGNWEEFYVKIRL</sequence>
<dbReference type="EMBL" id="BSDY01000009">
    <property type="protein sequence ID" value="GLI56716.1"/>
    <property type="molecule type" value="Genomic_DNA"/>
</dbReference>
<evidence type="ECO:0000313" key="2">
    <source>
        <dbReference type="Proteomes" id="UP001144471"/>
    </source>
</evidence>
<comment type="caution">
    <text evidence="1">The sequence shown here is derived from an EMBL/GenBank/DDBJ whole genome shotgun (WGS) entry which is preliminary data.</text>
</comment>
<dbReference type="Proteomes" id="UP001144471">
    <property type="component" value="Unassembled WGS sequence"/>
</dbReference>
<gene>
    <name evidence="1" type="ORF">PM10SUCC1_22300</name>
</gene>
<dbReference type="InterPro" id="IPR024079">
    <property type="entry name" value="MetalloPept_cat_dom_sf"/>
</dbReference>
<evidence type="ECO:0008006" key="3">
    <source>
        <dbReference type="Google" id="ProtNLM"/>
    </source>
</evidence>
<organism evidence="1 2">
    <name type="scientific">Propionigenium maris DSM 9537</name>
    <dbReference type="NCBI Taxonomy" id="1123000"/>
    <lineage>
        <taxon>Bacteria</taxon>
        <taxon>Fusobacteriati</taxon>
        <taxon>Fusobacteriota</taxon>
        <taxon>Fusobacteriia</taxon>
        <taxon>Fusobacteriales</taxon>
        <taxon>Fusobacteriaceae</taxon>
        <taxon>Propionigenium</taxon>
    </lineage>
</organism>
<dbReference type="GO" id="GO:0008237">
    <property type="term" value="F:metallopeptidase activity"/>
    <property type="evidence" value="ECO:0007669"/>
    <property type="project" value="InterPro"/>
</dbReference>
<dbReference type="InterPro" id="IPR022385">
    <property type="entry name" value="Rhs_assc_core"/>
</dbReference>
<dbReference type="RefSeq" id="WP_281836029.1">
    <property type="nucleotide sequence ID" value="NZ_BSDY01000009.1"/>
</dbReference>
<dbReference type="Gene3D" id="3.40.390.10">
    <property type="entry name" value="Collagenase (Catalytic Domain)"/>
    <property type="match status" value="1"/>
</dbReference>
<dbReference type="Gene3D" id="2.180.10.10">
    <property type="entry name" value="RHS repeat-associated core"/>
    <property type="match status" value="1"/>
</dbReference>
<dbReference type="InterPro" id="IPR050708">
    <property type="entry name" value="T6SS_VgrG/RHS"/>
</dbReference>
<name>A0A9W6LMV6_9FUSO</name>
<keyword evidence="2" id="KW-1185">Reference proteome</keyword>
<evidence type="ECO:0000313" key="1">
    <source>
        <dbReference type="EMBL" id="GLI56716.1"/>
    </source>
</evidence>
<accession>A0A9W6LMV6</accession>
<dbReference type="NCBIfam" id="TIGR03696">
    <property type="entry name" value="Rhs_assc_core"/>
    <property type="match status" value="1"/>
</dbReference>
<dbReference type="AlphaFoldDB" id="A0A9W6LMV6"/>
<proteinExistence type="predicted"/>
<protein>
    <recommendedName>
        <fullName evidence="3">RHS repeat-associated core domain-containing protein</fullName>
    </recommendedName>
</protein>
<reference evidence="1" key="1">
    <citation type="submission" date="2022-12" db="EMBL/GenBank/DDBJ databases">
        <title>Reference genome sequencing for broad-spectrum identification of bacterial and archaeal isolates by mass spectrometry.</title>
        <authorList>
            <person name="Sekiguchi Y."/>
            <person name="Tourlousse D.M."/>
        </authorList>
    </citation>
    <scope>NUCLEOTIDE SEQUENCE</scope>
    <source>
        <strain evidence="1">10succ1</strain>
    </source>
</reference>
<dbReference type="PANTHER" id="PTHR32305:SF15">
    <property type="entry name" value="PROTEIN RHSA-RELATED"/>
    <property type="match status" value="1"/>
</dbReference>
<dbReference type="PANTHER" id="PTHR32305">
    <property type="match status" value="1"/>
</dbReference>